<dbReference type="EMBL" id="UINC01216440">
    <property type="protein sequence ID" value="SVE42575.1"/>
    <property type="molecule type" value="Genomic_DNA"/>
</dbReference>
<dbReference type="PROSITE" id="PS51503">
    <property type="entry name" value="HIG1"/>
    <property type="match status" value="1"/>
</dbReference>
<organism evidence="7">
    <name type="scientific">marine metagenome</name>
    <dbReference type="NCBI Taxonomy" id="408172"/>
    <lineage>
        <taxon>unclassified sequences</taxon>
        <taxon>metagenomes</taxon>
        <taxon>ecological metagenomes</taxon>
    </lineage>
</organism>
<dbReference type="Pfam" id="PF04588">
    <property type="entry name" value="HIG_1_N"/>
    <property type="match status" value="1"/>
</dbReference>
<gene>
    <name evidence="7" type="ORF">METZ01_LOCUS495429</name>
</gene>
<name>A0A383DE92_9ZZZZ</name>
<feature type="transmembrane region" description="Helical" evidence="5">
    <location>
        <begin position="46"/>
        <end position="64"/>
    </location>
</feature>
<sequence>MEAVIGFLMGTAMFATLGLLVVGITSFAVYGKFYRCDSNHLMRARVVLQGIALIFFALLMYAFFGQG</sequence>
<keyword evidence="4 5" id="KW-0472">Membrane</keyword>
<evidence type="ECO:0000313" key="7">
    <source>
        <dbReference type="EMBL" id="SVE42575.1"/>
    </source>
</evidence>
<evidence type="ECO:0000256" key="5">
    <source>
        <dbReference type="SAM" id="Phobius"/>
    </source>
</evidence>
<protein>
    <recommendedName>
        <fullName evidence="6">HIG1 domain-containing protein</fullName>
    </recommendedName>
</protein>
<evidence type="ECO:0000256" key="1">
    <source>
        <dbReference type="ARBA" id="ARBA00004173"/>
    </source>
</evidence>
<accession>A0A383DE92</accession>
<evidence type="ECO:0000256" key="2">
    <source>
        <dbReference type="ARBA" id="ARBA00022692"/>
    </source>
</evidence>
<comment type="subcellular location">
    <subcellularLocation>
        <location evidence="1">Mitochondrion</location>
    </subcellularLocation>
</comment>
<evidence type="ECO:0000256" key="3">
    <source>
        <dbReference type="ARBA" id="ARBA00022989"/>
    </source>
</evidence>
<dbReference type="AlphaFoldDB" id="A0A383DE92"/>
<feature type="domain" description="HIG1" evidence="6">
    <location>
        <begin position="1"/>
        <end position="67"/>
    </location>
</feature>
<keyword evidence="3 5" id="KW-1133">Transmembrane helix</keyword>
<evidence type="ECO:0000256" key="4">
    <source>
        <dbReference type="ARBA" id="ARBA00023136"/>
    </source>
</evidence>
<proteinExistence type="predicted"/>
<dbReference type="InterPro" id="IPR007667">
    <property type="entry name" value="Hypoxia_induced_domain"/>
</dbReference>
<evidence type="ECO:0000259" key="6">
    <source>
        <dbReference type="PROSITE" id="PS51503"/>
    </source>
</evidence>
<feature type="transmembrane region" description="Helical" evidence="5">
    <location>
        <begin position="12"/>
        <end position="34"/>
    </location>
</feature>
<dbReference type="GO" id="GO:0005739">
    <property type="term" value="C:mitochondrion"/>
    <property type="evidence" value="ECO:0007669"/>
    <property type="project" value="UniProtKB-SubCell"/>
</dbReference>
<keyword evidence="2 5" id="KW-0812">Transmembrane</keyword>
<reference evidence="7" key="1">
    <citation type="submission" date="2018-05" db="EMBL/GenBank/DDBJ databases">
        <authorList>
            <person name="Lanie J.A."/>
            <person name="Ng W.-L."/>
            <person name="Kazmierczak K.M."/>
            <person name="Andrzejewski T.M."/>
            <person name="Davidsen T.M."/>
            <person name="Wayne K.J."/>
            <person name="Tettelin H."/>
            <person name="Glass J.I."/>
            <person name="Rusch D."/>
            <person name="Podicherti R."/>
            <person name="Tsui H.-C.T."/>
            <person name="Winkler M.E."/>
        </authorList>
    </citation>
    <scope>NUCLEOTIDE SEQUENCE</scope>
</reference>